<evidence type="ECO:0000313" key="4">
    <source>
        <dbReference type="Proteomes" id="UP000316096"/>
    </source>
</evidence>
<keyword evidence="4" id="KW-1185">Reference proteome</keyword>
<evidence type="ECO:0000313" key="3">
    <source>
        <dbReference type="EMBL" id="TQL96479.1"/>
    </source>
</evidence>
<dbReference type="Proteomes" id="UP000316096">
    <property type="component" value="Unassembled WGS sequence"/>
</dbReference>
<comment type="caution">
    <text evidence="3">The sequence shown here is derived from an EMBL/GenBank/DDBJ whole genome shotgun (WGS) entry which is preliminary data.</text>
</comment>
<dbReference type="RefSeq" id="WP_141955334.1">
    <property type="nucleotide sequence ID" value="NZ_VFOZ01000001.1"/>
</dbReference>
<dbReference type="SUPFAM" id="SSF50370">
    <property type="entry name" value="Ricin B-like lectins"/>
    <property type="match status" value="1"/>
</dbReference>
<dbReference type="Pfam" id="PF00652">
    <property type="entry name" value="Ricin_B_lectin"/>
    <property type="match status" value="1"/>
</dbReference>
<dbReference type="OrthoDB" id="273314at2"/>
<reference evidence="3 4" key="1">
    <citation type="submission" date="2019-06" db="EMBL/GenBank/DDBJ databases">
        <title>Sequencing the genomes of 1000 actinobacteria strains.</title>
        <authorList>
            <person name="Klenk H.-P."/>
        </authorList>
    </citation>
    <scope>NUCLEOTIDE SEQUENCE [LARGE SCALE GENOMIC DNA]</scope>
    <source>
        <strain evidence="3 4">DSM 102200</strain>
    </source>
</reference>
<evidence type="ECO:0000259" key="2">
    <source>
        <dbReference type="SMART" id="SM00458"/>
    </source>
</evidence>
<feature type="signal peptide" evidence="1">
    <location>
        <begin position="1"/>
        <end position="27"/>
    </location>
</feature>
<dbReference type="EMBL" id="VFOZ01000001">
    <property type="protein sequence ID" value="TQL96479.1"/>
    <property type="molecule type" value="Genomic_DNA"/>
</dbReference>
<dbReference type="Gene3D" id="2.80.10.50">
    <property type="match status" value="1"/>
</dbReference>
<feature type="chain" id="PRO_5022226714" evidence="1">
    <location>
        <begin position="28"/>
        <end position="185"/>
    </location>
</feature>
<keyword evidence="3" id="KW-0430">Lectin</keyword>
<dbReference type="SMART" id="SM00458">
    <property type="entry name" value="RICIN"/>
    <property type="match status" value="1"/>
</dbReference>
<organism evidence="3 4">
    <name type="scientific">Actinoallomurus bryophytorum</name>
    <dbReference type="NCBI Taxonomy" id="1490222"/>
    <lineage>
        <taxon>Bacteria</taxon>
        <taxon>Bacillati</taxon>
        <taxon>Actinomycetota</taxon>
        <taxon>Actinomycetes</taxon>
        <taxon>Streptosporangiales</taxon>
        <taxon>Thermomonosporaceae</taxon>
        <taxon>Actinoallomurus</taxon>
    </lineage>
</organism>
<gene>
    <name evidence="3" type="ORF">FB559_2010</name>
</gene>
<name>A0A543CH97_9ACTN</name>
<sequence>MSRLLATALTGLTLLTSLVLTSAAAHAADFPFTLIRANVSGAAKCIGPRNGDTTDGTPIVLMDCNQPWHGTGRDGSVRGFGGKCFSLAANHPVPTPLGTPLVLRDCTSPVSGDQQWTFAAVHPGGLDGLWSLRNAASFRCANLANGSTATGTPLVMQDCGFHLDQQWFLPDLPPTYGFNWDDGTT</sequence>
<dbReference type="InterPro" id="IPR035992">
    <property type="entry name" value="Ricin_B-like_lectins"/>
</dbReference>
<protein>
    <submittedName>
        <fullName evidence="3">Ricin-type beta-trefoil lectin protein</fullName>
    </submittedName>
</protein>
<accession>A0A543CH97</accession>
<dbReference type="AlphaFoldDB" id="A0A543CH97"/>
<keyword evidence="1" id="KW-0732">Signal</keyword>
<dbReference type="GO" id="GO:0030246">
    <property type="term" value="F:carbohydrate binding"/>
    <property type="evidence" value="ECO:0007669"/>
    <property type="project" value="UniProtKB-KW"/>
</dbReference>
<proteinExistence type="predicted"/>
<feature type="domain" description="Ricin B lectin" evidence="2">
    <location>
        <begin position="29"/>
        <end position="170"/>
    </location>
</feature>
<dbReference type="InterPro" id="IPR000772">
    <property type="entry name" value="Ricin_B_lectin"/>
</dbReference>
<dbReference type="PROSITE" id="PS50231">
    <property type="entry name" value="RICIN_B_LECTIN"/>
    <property type="match status" value="1"/>
</dbReference>
<evidence type="ECO:0000256" key="1">
    <source>
        <dbReference type="SAM" id="SignalP"/>
    </source>
</evidence>